<gene>
    <name evidence="1" type="ORF">ACFFIZ_06910</name>
</gene>
<name>A0ABV6CH29_9RHOB</name>
<dbReference type="SUPFAM" id="SSF53474">
    <property type="entry name" value="alpha/beta-Hydrolases"/>
    <property type="match status" value="1"/>
</dbReference>
<protein>
    <submittedName>
        <fullName evidence="1">Uncharacterized protein</fullName>
    </submittedName>
</protein>
<evidence type="ECO:0000313" key="2">
    <source>
        <dbReference type="Proteomes" id="UP001589795"/>
    </source>
</evidence>
<dbReference type="RefSeq" id="WP_378926394.1">
    <property type="nucleotide sequence ID" value="NZ_JBHLWQ010000056.1"/>
</dbReference>
<dbReference type="EMBL" id="JBHLWQ010000056">
    <property type="protein sequence ID" value="MFC0200059.1"/>
    <property type="molecule type" value="Genomic_DNA"/>
</dbReference>
<dbReference type="Gene3D" id="3.40.50.1820">
    <property type="entry name" value="alpha/beta hydrolase"/>
    <property type="match status" value="1"/>
</dbReference>
<keyword evidence="2" id="KW-1185">Reference proteome</keyword>
<organism evidence="1 2">
    <name type="scientific">Paracoccus rhizosphaerae</name>
    <dbReference type="NCBI Taxonomy" id="1133347"/>
    <lineage>
        <taxon>Bacteria</taxon>
        <taxon>Pseudomonadati</taxon>
        <taxon>Pseudomonadota</taxon>
        <taxon>Alphaproteobacteria</taxon>
        <taxon>Rhodobacterales</taxon>
        <taxon>Paracoccaceae</taxon>
        <taxon>Paracoccus</taxon>
    </lineage>
</organism>
<accession>A0ABV6CH29</accession>
<sequence>MNIFFRTPVPLPAKDEEFVHDLPSHRLQYRPGGSTLIVSFDNAARVDKEAYVDRKSWGESFYLREKHSLLGVIARETDWYRNRKLIRTLEEWAKCGFFRSFDRVVLTGGSMGGFAAMTFASLVPGCIVIAFSPQSTLDPKIALSDNRFPSSRRYSWRLPYSDAAANVAAAGKAYIIYDNLLHLDRWHVARLPDAEHIYKLPIPGCGHGGTPVINQIGFFKEITRGMISGKMEAGRFRRLVRMRRRSSLYYFTLVDHAEYRGHLSFLPCIRKLASLNLPEIELQELDDRLSLAIKRLSSLKKSPQSRGRGLVSETSNPS</sequence>
<reference evidence="1 2" key="1">
    <citation type="submission" date="2024-09" db="EMBL/GenBank/DDBJ databases">
        <authorList>
            <person name="Sun Q."/>
            <person name="Mori K."/>
        </authorList>
    </citation>
    <scope>NUCLEOTIDE SEQUENCE [LARGE SCALE GENOMIC DNA]</scope>
    <source>
        <strain evidence="1 2">CCM 7904</strain>
    </source>
</reference>
<dbReference type="InterPro" id="IPR029058">
    <property type="entry name" value="AB_hydrolase_fold"/>
</dbReference>
<comment type="caution">
    <text evidence="1">The sequence shown here is derived from an EMBL/GenBank/DDBJ whole genome shotgun (WGS) entry which is preliminary data.</text>
</comment>
<evidence type="ECO:0000313" key="1">
    <source>
        <dbReference type="EMBL" id="MFC0200059.1"/>
    </source>
</evidence>
<proteinExistence type="predicted"/>
<dbReference type="Proteomes" id="UP001589795">
    <property type="component" value="Unassembled WGS sequence"/>
</dbReference>